<evidence type="ECO:0000313" key="2">
    <source>
        <dbReference type="Proteomes" id="UP001175228"/>
    </source>
</evidence>
<comment type="caution">
    <text evidence="1">The sequence shown here is derived from an EMBL/GenBank/DDBJ whole genome shotgun (WGS) entry which is preliminary data.</text>
</comment>
<sequence length="363" mass="40217">MYAKLAALVAAHGHLPISLPCVDGFRLPSIFFFVDCHVDSQLAIFEYLLAFEVDSRGRSLSVVSACETNPFINVIHRRGSVVGRREEVEDAREYLEAADGDDFRSYAIRPTPAHLFTLLFNVAEERTRAEDTGQTFRQTISDIGSPHPMTMHTCLPNVRQFPLVYTVVEPVEGGVEDIASNDGDLVAGGGGHLEIRRAVGDGDSGAGRETSKEALEVDSDGERVLACWRARREDGDIGAVAEVGYGTFVECTQYSRLEECAMMAASQQKEQDLQVLGAEYPWQCCIRFPISASSKFAEAKASEDLWTSILQIARNLETVIVNHTPGNQEEKSQNLKEDDSLRRWYPKTDKLEGNPECNLLLLL</sequence>
<accession>A0AA39UF16</accession>
<keyword evidence="2" id="KW-1185">Reference proteome</keyword>
<dbReference type="Proteomes" id="UP001175228">
    <property type="component" value="Unassembled WGS sequence"/>
</dbReference>
<reference evidence="1" key="1">
    <citation type="submission" date="2023-06" db="EMBL/GenBank/DDBJ databases">
        <authorList>
            <consortium name="Lawrence Berkeley National Laboratory"/>
            <person name="Ahrendt S."/>
            <person name="Sahu N."/>
            <person name="Indic B."/>
            <person name="Wong-Bajracharya J."/>
            <person name="Merenyi Z."/>
            <person name="Ke H.-M."/>
            <person name="Monk M."/>
            <person name="Kocsube S."/>
            <person name="Drula E."/>
            <person name="Lipzen A."/>
            <person name="Balint B."/>
            <person name="Henrissat B."/>
            <person name="Andreopoulos B."/>
            <person name="Martin F.M."/>
            <person name="Harder C.B."/>
            <person name="Rigling D."/>
            <person name="Ford K.L."/>
            <person name="Foster G.D."/>
            <person name="Pangilinan J."/>
            <person name="Papanicolaou A."/>
            <person name="Barry K."/>
            <person name="LaButti K."/>
            <person name="Viragh M."/>
            <person name="Koriabine M."/>
            <person name="Yan M."/>
            <person name="Riley R."/>
            <person name="Champramary S."/>
            <person name="Plett K.L."/>
            <person name="Tsai I.J."/>
            <person name="Slot J."/>
            <person name="Sipos G."/>
            <person name="Plett J."/>
            <person name="Nagy L.G."/>
            <person name="Grigoriev I.V."/>
        </authorList>
    </citation>
    <scope>NUCLEOTIDE SEQUENCE</scope>
    <source>
        <strain evidence="1">HWK02</strain>
    </source>
</reference>
<name>A0AA39UF16_9AGAR</name>
<protein>
    <submittedName>
        <fullName evidence="1">Uncharacterized protein</fullName>
    </submittedName>
</protein>
<organism evidence="1 2">
    <name type="scientific">Armillaria luteobubalina</name>
    <dbReference type="NCBI Taxonomy" id="153913"/>
    <lineage>
        <taxon>Eukaryota</taxon>
        <taxon>Fungi</taxon>
        <taxon>Dikarya</taxon>
        <taxon>Basidiomycota</taxon>
        <taxon>Agaricomycotina</taxon>
        <taxon>Agaricomycetes</taxon>
        <taxon>Agaricomycetidae</taxon>
        <taxon>Agaricales</taxon>
        <taxon>Marasmiineae</taxon>
        <taxon>Physalacriaceae</taxon>
        <taxon>Armillaria</taxon>
    </lineage>
</organism>
<dbReference type="EMBL" id="JAUEPU010000135">
    <property type="protein sequence ID" value="KAK0476280.1"/>
    <property type="molecule type" value="Genomic_DNA"/>
</dbReference>
<proteinExistence type="predicted"/>
<evidence type="ECO:0000313" key="1">
    <source>
        <dbReference type="EMBL" id="KAK0476280.1"/>
    </source>
</evidence>
<dbReference type="AlphaFoldDB" id="A0AA39UF16"/>
<gene>
    <name evidence="1" type="ORF">EDD18DRAFT_1115580</name>
</gene>